<protein>
    <recommendedName>
        <fullName evidence="7 8">Acyl carrier protein</fullName>
        <shortName evidence="7">ACP</shortName>
    </recommendedName>
</protein>
<keyword evidence="5 7" id="KW-0443">Lipid metabolism</keyword>
<evidence type="ECO:0000259" key="10">
    <source>
        <dbReference type="PROSITE" id="PS50075"/>
    </source>
</evidence>
<evidence type="ECO:0000256" key="2">
    <source>
        <dbReference type="ARBA" id="ARBA00022516"/>
    </source>
</evidence>
<dbReference type="Gene3D" id="1.10.1200.10">
    <property type="entry name" value="ACP-like"/>
    <property type="match status" value="1"/>
</dbReference>
<dbReference type="InterPro" id="IPR009081">
    <property type="entry name" value="PP-bd_ACP"/>
</dbReference>
<dbReference type="GO" id="GO:0009245">
    <property type="term" value="P:lipid A biosynthetic process"/>
    <property type="evidence" value="ECO:0007669"/>
    <property type="project" value="TreeGrafter"/>
</dbReference>
<feature type="domain" description="Carrier" evidence="10">
    <location>
        <begin position="1"/>
        <end position="75"/>
    </location>
</feature>
<dbReference type="RefSeq" id="WP_090042142.1">
    <property type="nucleotide sequence ID" value="NZ_FOKI01000023.1"/>
</dbReference>
<name>A0A1I0ZRV1_9CLOT</name>
<dbReference type="OrthoDB" id="9804551at2"/>
<dbReference type="PROSITE" id="PS50075">
    <property type="entry name" value="CARRIER"/>
    <property type="match status" value="1"/>
</dbReference>
<keyword evidence="3 7" id="KW-0597">Phosphoprotein</keyword>
<dbReference type="EMBL" id="FOKI01000023">
    <property type="protein sequence ID" value="SFB27170.1"/>
    <property type="molecule type" value="Genomic_DNA"/>
</dbReference>
<dbReference type="GO" id="GO:0000035">
    <property type="term" value="F:acyl binding"/>
    <property type="evidence" value="ECO:0007669"/>
    <property type="project" value="TreeGrafter"/>
</dbReference>
<organism evidence="11 12">
    <name type="scientific">Clostridium frigidicarnis</name>
    <dbReference type="NCBI Taxonomy" id="84698"/>
    <lineage>
        <taxon>Bacteria</taxon>
        <taxon>Bacillati</taxon>
        <taxon>Bacillota</taxon>
        <taxon>Clostridia</taxon>
        <taxon>Eubacteriales</taxon>
        <taxon>Clostridiaceae</taxon>
        <taxon>Clostridium</taxon>
    </lineage>
</organism>
<evidence type="ECO:0000313" key="12">
    <source>
        <dbReference type="Proteomes" id="UP000198619"/>
    </source>
</evidence>
<dbReference type="InterPro" id="IPR036736">
    <property type="entry name" value="ACP-like_sf"/>
</dbReference>
<comment type="similarity">
    <text evidence="7">Belongs to the acyl carrier protein (ACP) family.</text>
</comment>
<dbReference type="AlphaFoldDB" id="A0A1I0ZRV1"/>
<keyword evidence="4 7" id="KW-0276">Fatty acid metabolism</keyword>
<dbReference type="Proteomes" id="UP000198619">
    <property type="component" value="Unassembled WGS sequence"/>
</dbReference>
<dbReference type="InterPro" id="IPR006162">
    <property type="entry name" value="Ppantetheine_attach_site"/>
</dbReference>
<evidence type="ECO:0000256" key="3">
    <source>
        <dbReference type="ARBA" id="ARBA00022553"/>
    </source>
</evidence>
<evidence type="ECO:0000256" key="1">
    <source>
        <dbReference type="ARBA" id="ARBA00022450"/>
    </source>
</evidence>
<reference evidence="11 12" key="1">
    <citation type="submission" date="2016-10" db="EMBL/GenBank/DDBJ databases">
        <authorList>
            <person name="de Groot N.N."/>
        </authorList>
    </citation>
    <scope>NUCLEOTIDE SEQUENCE [LARGE SCALE GENOMIC DNA]</scope>
    <source>
        <strain evidence="11 12">DSM 12271</strain>
    </source>
</reference>
<dbReference type="PROSITE" id="PS00012">
    <property type="entry name" value="PHOSPHOPANTETHEINE"/>
    <property type="match status" value="1"/>
</dbReference>
<sequence>MIFEKVRELICDKLSVEASEVAMETSFVDDLGADSLDIVELIMALEDEFDIEVADEEAENMGTVGDAVEYIKEHIQE</sequence>
<comment type="PTM">
    <text evidence="7">4'-phosphopantetheine is transferred from CoA to a specific serine of apo-ACP by AcpS. This modification is essential for activity because fatty acids are bound in thioester linkage to the sulfhydryl of the prosthetic group.</text>
</comment>
<dbReference type="GO" id="GO:0000036">
    <property type="term" value="F:acyl carrier activity"/>
    <property type="evidence" value="ECO:0007669"/>
    <property type="project" value="UniProtKB-UniRule"/>
</dbReference>
<evidence type="ECO:0000256" key="5">
    <source>
        <dbReference type="ARBA" id="ARBA00023098"/>
    </source>
</evidence>
<keyword evidence="6 7" id="KW-0275">Fatty acid biosynthesis</keyword>
<dbReference type="GO" id="GO:0005829">
    <property type="term" value="C:cytosol"/>
    <property type="evidence" value="ECO:0007669"/>
    <property type="project" value="TreeGrafter"/>
</dbReference>
<dbReference type="PANTHER" id="PTHR20863:SF76">
    <property type="entry name" value="CARRIER DOMAIN-CONTAINING PROTEIN"/>
    <property type="match status" value="1"/>
</dbReference>
<dbReference type="SUPFAM" id="SSF47336">
    <property type="entry name" value="ACP-like"/>
    <property type="match status" value="1"/>
</dbReference>
<evidence type="ECO:0000256" key="9">
    <source>
        <dbReference type="RuleBase" id="RU003545"/>
    </source>
</evidence>
<dbReference type="NCBIfam" id="TIGR00517">
    <property type="entry name" value="acyl_carrier"/>
    <property type="match status" value="1"/>
</dbReference>
<keyword evidence="7" id="KW-0963">Cytoplasm</keyword>
<dbReference type="HAMAP" id="MF_01217">
    <property type="entry name" value="Acyl_carrier"/>
    <property type="match status" value="1"/>
</dbReference>
<evidence type="ECO:0000256" key="7">
    <source>
        <dbReference type="HAMAP-Rule" id="MF_01217"/>
    </source>
</evidence>
<accession>A0A1I0ZRV1</accession>
<keyword evidence="2 7" id="KW-0444">Lipid biosynthesis</keyword>
<evidence type="ECO:0000256" key="4">
    <source>
        <dbReference type="ARBA" id="ARBA00022832"/>
    </source>
</evidence>
<gene>
    <name evidence="7" type="primary">acpP</name>
    <name evidence="11" type="ORF">SAMN04488528_102333</name>
</gene>
<dbReference type="InterPro" id="IPR003231">
    <property type="entry name" value="ACP"/>
</dbReference>
<comment type="pathway">
    <text evidence="7 9">Lipid metabolism; fatty acid biosynthesis.</text>
</comment>
<keyword evidence="12" id="KW-1185">Reference proteome</keyword>
<evidence type="ECO:0000256" key="6">
    <source>
        <dbReference type="ARBA" id="ARBA00023160"/>
    </source>
</evidence>
<dbReference type="UniPathway" id="UPA00094"/>
<dbReference type="Pfam" id="PF00550">
    <property type="entry name" value="PP-binding"/>
    <property type="match status" value="1"/>
</dbReference>
<evidence type="ECO:0000313" key="11">
    <source>
        <dbReference type="EMBL" id="SFB27170.1"/>
    </source>
</evidence>
<proteinExistence type="inferred from homology"/>
<dbReference type="NCBIfam" id="NF002148">
    <property type="entry name" value="PRK00982.1-2"/>
    <property type="match status" value="1"/>
</dbReference>
<evidence type="ECO:0000256" key="8">
    <source>
        <dbReference type="NCBIfam" id="TIGR00517"/>
    </source>
</evidence>
<comment type="function">
    <text evidence="7 9">Carrier of the growing fatty acid chain in fatty acid biosynthesis.</text>
</comment>
<dbReference type="PANTHER" id="PTHR20863">
    <property type="entry name" value="ACYL CARRIER PROTEIN"/>
    <property type="match status" value="1"/>
</dbReference>
<feature type="modified residue" description="O-(pantetheine 4'-phosphoryl)serine" evidence="7">
    <location>
        <position position="35"/>
    </location>
</feature>
<keyword evidence="1 7" id="KW-0596">Phosphopantetheine</keyword>
<comment type="PTM">
    <text evidence="9">4'-phosphopantetheine is transferred from CoA to a specific serine of apo-ACP by acpS.</text>
</comment>
<dbReference type="NCBIfam" id="NF002150">
    <property type="entry name" value="PRK00982.1-4"/>
    <property type="match status" value="1"/>
</dbReference>
<dbReference type="STRING" id="84698.SAMN04488528_102333"/>
<dbReference type="NCBIfam" id="NF002151">
    <property type="entry name" value="PRK00982.1-5"/>
    <property type="match status" value="1"/>
</dbReference>
<comment type="subcellular location">
    <subcellularLocation>
        <location evidence="7">Cytoplasm</location>
    </subcellularLocation>
</comment>
<dbReference type="GO" id="GO:0016020">
    <property type="term" value="C:membrane"/>
    <property type="evidence" value="ECO:0007669"/>
    <property type="project" value="GOC"/>
</dbReference>